<dbReference type="PRINTS" id="PR00691">
    <property type="entry name" value="ADHESINB"/>
</dbReference>
<evidence type="ECO:0000313" key="7">
    <source>
        <dbReference type="Proteomes" id="UP000252100"/>
    </source>
</evidence>
<dbReference type="InterPro" id="IPR006128">
    <property type="entry name" value="Lipoprotein_PsaA-like"/>
</dbReference>
<dbReference type="Pfam" id="PF01297">
    <property type="entry name" value="ZnuA"/>
    <property type="match status" value="1"/>
</dbReference>
<gene>
    <name evidence="6" type="ORF">DT065_06755</name>
</gene>
<accession>A0A345C3W3</accession>
<name>A0A345C3W3_9BACI</name>
<dbReference type="OrthoDB" id="9793396at2"/>
<dbReference type="InterPro" id="IPR050492">
    <property type="entry name" value="Bact_metal-bind_prot9"/>
</dbReference>
<dbReference type="PANTHER" id="PTHR42953:SF1">
    <property type="entry name" value="METAL-BINDING PROTEIN HI_0362-RELATED"/>
    <property type="match status" value="1"/>
</dbReference>
<dbReference type="KEGG" id="rue:DT065_06755"/>
<keyword evidence="7" id="KW-1185">Reference proteome</keyword>
<proteinExistence type="inferred from homology"/>
<dbReference type="GO" id="GO:0007155">
    <property type="term" value="P:cell adhesion"/>
    <property type="evidence" value="ECO:0007669"/>
    <property type="project" value="InterPro"/>
</dbReference>
<reference evidence="6 7" key="1">
    <citation type="journal article" date="2018" name="J. Microbiol.">
        <title>Salicibibacter kimchii gen. nov., sp. nov., a moderately halophilic and alkalitolerant bacterium in the family Bacillaceae, isolated from kimchi.</title>
        <authorList>
            <person name="Jang J.Y."/>
            <person name="Oh Y.J."/>
            <person name="Lim S.K."/>
            <person name="Park H.K."/>
            <person name="Lee C."/>
            <person name="Kim J.Y."/>
            <person name="Lee M.A."/>
            <person name="Choi H.J."/>
        </authorList>
    </citation>
    <scope>NUCLEOTIDE SEQUENCE [LARGE SCALE GENOMIC DNA]</scope>
    <source>
        <strain evidence="6 7">NKC1-1</strain>
    </source>
</reference>
<organism evidence="6 7">
    <name type="scientific">Salicibibacter kimchii</name>
    <dbReference type="NCBI Taxonomy" id="2099786"/>
    <lineage>
        <taxon>Bacteria</taxon>
        <taxon>Bacillati</taxon>
        <taxon>Bacillota</taxon>
        <taxon>Bacilli</taxon>
        <taxon>Bacillales</taxon>
        <taxon>Bacillaceae</taxon>
        <taxon>Salicibibacter</taxon>
    </lineage>
</organism>
<comment type="subcellular location">
    <subcellularLocation>
        <location evidence="1">Cell envelope</location>
    </subcellularLocation>
</comment>
<evidence type="ECO:0000256" key="3">
    <source>
        <dbReference type="ARBA" id="ARBA00022723"/>
    </source>
</evidence>
<dbReference type="GO" id="GO:0046872">
    <property type="term" value="F:metal ion binding"/>
    <property type="evidence" value="ECO:0007669"/>
    <property type="project" value="UniProtKB-KW"/>
</dbReference>
<protein>
    <submittedName>
        <fullName evidence="6">Manganese transporter</fullName>
    </submittedName>
</protein>
<dbReference type="SUPFAM" id="SSF53807">
    <property type="entry name" value="Helical backbone' metal receptor"/>
    <property type="match status" value="1"/>
</dbReference>
<evidence type="ECO:0000256" key="4">
    <source>
        <dbReference type="ARBA" id="ARBA00022729"/>
    </source>
</evidence>
<sequence>MQNCLSQVKLLLNHGDQLDKHKRNGEWKLKKPAFLYLSIFTSLGLLLSACSDEESGGETSDDSASAEGDEPIQVTSTIGQINDIVENVGGEHVDNTGLMGPGIDPHNYETSQGDVEQLDEADIIFWNGLNLEAQMADMLEQMGNEKPVHTLGEEVPDEAILEDEEEAGAPDPHIWFDPELWAYAVEGVRDSLAELDPENADDYQANADAYIDELEELQAWAEEEIETIDEDSRVLVTAHDAFQYFGDAVGMEVMGLQGISTEAEVGLSDVQGIIDEMIERDINALFSETSVSDSAVDAVIEGAQEQGHEVENGGALYSDAMGEPGTEEGTYTGMYEANINQIVDVLE</sequence>
<dbReference type="InterPro" id="IPR006127">
    <property type="entry name" value="ZnuA-like"/>
</dbReference>
<comment type="similarity">
    <text evidence="5">Belongs to the bacterial solute-binding protein 9 family.</text>
</comment>
<dbReference type="GO" id="GO:0030313">
    <property type="term" value="C:cell envelope"/>
    <property type="evidence" value="ECO:0007669"/>
    <property type="project" value="UniProtKB-SubCell"/>
</dbReference>
<evidence type="ECO:0000256" key="1">
    <source>
        <dbReference type="ARBA" id="ARBA00004196"/>
    </source>
</evidence>
<keyword evidence="4" id="KW-0732">Signal</keyword>
<dbReference type="Gene3D" id="3.40.50.1980">
    <property type="entry name" value="Nitrogenase molybdenum iron protein domain"/>
    <property type="match status" value="2"/>
</dbReference>
<keyword evidence="3" id="KW-0479">Metal-binding</keyword>
<evidence type="ECO:0000256" key="5">
    <source>
        <dbReference type="RuleBase" id="RU003512"/>
    </source>
</evidence>
<dbReference type="GO" id="GO:0030001">
    <property type="term" value="P:metal ion transport"/>
    <property type="evidence" value="ECO:0007669"/>
    <property type="project" value="InterPro"/>
</dbReference>
<dbReference type="PRINTS" id="PR00690">
    <property type="entry name" value="ADHESNFAMILY"/>
</dbReference>
<dbReference type="InterPro" id="IPR006129">
    <property type="entry name" value="AdhesinB"/>
</dbReference>
<dbReference type="PANTHER" id="PTHR42953">
    <property type="entry name" value="HIGH-AFFINITY ZINC UPTAKE SYSTEM PROTEIN ZNUA-RELATED"/>
    <property type="match status" value="1"/>
</dbReference>
<dbReference type="EMBL" id="CP031092">
    <property type="protein sequence ID" value="AXF57894.1"/>
    <property type="molecule type" value="Genomic_DNA"/>
</dbReference>
<evidence type="ECO:0000313" key="6">
    <source>
        <dbReference type="EMBL" id="AXF57894.1"/>
    </source>
</evidence>
<evidence type="ECO:0000256" key="2">
    <source>
        <dbReference type="ARBA" id="ARBA00022448"/>
    </source>
</evidence>
<dbReference type="Proteomes" id="UP000252100">
    <property type="component" value="Chromosome"/>
</dbReference>
<dbReference type="AlphaFoldDB" id="A0A345C3W3"/>
<keyword evidence="2 5" id="KW-0813">Transport</keyword>